<accession>A0A9W8N138</accession>
<dbReference type="EMBL" id="JANKHO010000043">
    <property type="protein sequence ID" value="KAJ3516742.1"/>
    <property type="molecule type" value="Genomic_DNA"/>
</dbReference>
<evidence type="ECO:0000313" key="5">
    <source>
        <dbReference type="Proteomes" id="UP001148786"/>
    </source>
</evidence>
<gene>
    <name evidence="4" type="ORF">NLJ89_g929</name>
</gene>
<feature type="compositionally biased region" description="Basic and acidic residues" evidence="1">
    <location>
        <begin position="716"/>
        <end position="729"/>
    </location>
</feature>
<evidence type="ECO:0000256" key="2">
    <source>
        <dbReference type="SAM" id="Phobius"/>
    </source>
</evidence>
<name>A0A9W8N138_9AGAR</name>
<organism evidence="4 5">
    <name type="scientific">Agrocybe chaxingu</name>
    <dbReference type="NCBI Taxonomy" id="84603"/>
    <lineage>
        <taxon>Eukaryota</taxon>
        <taxon>Fungi</taxon>
        <taxon>Dikarya</taxon>
        <taxon>Basidiomycota</taxon>
        <taxon>Agaricomycotina</taxon>
        <taxon>Agaricomycetes</taxon>
        <taxon>Agaricomycetidae</taxon>
        <taxon>Agaricales</taxon>
        <taxon>Agaricineae</taxon>
        <taxon>Strophariaceae</taxon>
        <taxon>Agrocybe</taxon>
    </lineage>
</organism>
<keyword evidence="2" id="KW-0472">Membrane</keyword>
<proteinExistence type="predicted"/>
<keyword evidence="2" id="KW-1133">Transmembrane helix</keyword>
<feature type="signal peptide" evidence="3">
    <location>
        <begin position="1"/>
        <end position="19"/>
    </location>
</feature>
<feature type="transmembrane region" description="Helical" evidence="2">
    <location>
        <begin position="591"/>
        <end position="611"/>
    </location>
</feature>
<dbReference type="OrthoDB" id="2657661at2759"/>
<dbReference type="AlphaFoldDB" id="A0A9W8N138"/>
<feature type="region of interest" description="Disordered" evidence="1">
    <location>
        <begin position="707"/>
        <end position="732"/>
    </location>
</feature>
<reference evidence="4" key="1">
    <citation type="submission" date="2022-07" db="EMBL/GenBank/DDBJ databases">
        <title>Genome Sequence of Agrocybe chaxingu.</title>
        <authorList>
            <person name="Buettner E."/>
        </authorList>
    </citation>
    <scope>NUCLEOTIDE SEQUENCE</scope>
    <source>
        <strain evidence="4">MP-N11</strain>
    </source>
</reference>
<protein>
    <submittedName>
        <fullName evidence="4">Uncharacterized protein</fullName>
    </submittedName>
</protein>
<keyword evidence="5" id="KW-1185">Reference proteome</keyword>
<feature type="region of interest" description="Disordered" evidence="1">
    <location>
        <begin position="55"/>
        <end position="94"/>
    </location>
</feature>
<feature type="chain" id="PRO_5040841701" evidence="3">
    <location>
        <begin position="20"/>
        <end position="763"/>
    </location>
</feature>
<feature type="transmembrane region" description="Helical" evidence="2">
    <location>
        <begin position="643"/>
        <end position="666"/>
    </location>
</feature>
<sequence length="763" mass="86564">MATSSVLAQLLLLLRKLVAAIFKANPVPRALTAFLRRIAFWWSIVRKRWRGLLGLQGERRPPPPGGPKRGRRSTVVDAASKEKQEGAAPSDPFPYTLVKEGEAVAVADAAYSLYPYADGIRNSSRSSQSLQAARSSHNLTIMSRNASRSSQHFGSDWSRSIHSEDEGYTFDVEPTPTAAHTPKPNPRSPVPRRQWSTSLPELEKLKSGVGIPMRQLTSGTPDIESESPTPARYLEIERISPVMPEAAQRYENRPVIRKVETEMTIDSLTTSFVKPLPPEGWTKHTHPEGARYFYHQEKRVYTDADLYDENILTQAHEDLETMENFISENHIFLPENHDLVIDLRYQEDGTIATTYYYVDHTSRTIFFLDTYEAHNLYACYEILGCKTDSHLGHEIEAQYWLFVQFYPNSIPLTSMLISELRDVALHFIGDSMTSPFSTSPYTMDDLYKILTLTSNAEKNIGLRSVGTTSLLTRLLYIFAHARFHNFHGEAHARIERNISVYGESTTRRTWLIRTMSPILFSAPDVHLRTLQKMWVDKLMHKAVWEESVKKMNDEWQEFILFATVLLNANVAFLAIQSVDIEQDPYRSAAQISSYLSVTASIGSIILGLLLIRQNRTKNRETAEDVHKFLLRRSHSSLGLETLAILYSLPYALLMWAMVSFLAAFAWMCFQDSSITTRLSVGSLCVALVVLVAWCVWSAWESQPEDNAVALPPSDSESTKTSEKASEKASKVARKATLLDWQWIPSFLRMTTRRESYDSQETAV</sequence>
<feature type="transmembrane region" description="Helical" evidence="2">
    <location>
        <begin position="678"/>
        <end position="699"/>
    </location>
</feature>
<evidence type="ECO:0000256" key="3">
    <source>
        <dbReference type="SAM" id="SignalP"/>
    </source>
</evidence>
<evidence type="ECO:0000313" key="4">
    <source>
        <dbReference type="EMBL" id="KAJ3516742.1"/>
    </source>
</evidence>
<keyword evidence="2" id="KW-0812">Transmembrane</keyword>
<feature type="region of interest" description="Disordered" evidence="1">
    <location>
        <begin position="167"/>
        <end position="204"/>
    </location>
</feature>
<keyword evidence="3" id="KW-0732">Signal</keyword>
<dbReference type="Proteomes" id="UP001148786">
    <property type="component" value="Unassembled WGS sequence"/>
</dbReference>
<evidence type="ECO:0000256" key="1">
    <source>
        <dbReference type="SAM" id="MobiDB-lite"/>
    </source>
</evidence>
<comment type="caution">
    <text evidence="4">The sequence shown here is derived from an EMBL/GenBank/DDBJ whole genome shotgun (WGS) entry which is preliminary data.</text>
</comment>